<evidence type="ECO:0008006" key="4">
    <source>
        <dbReference type="Google" id="ProtNLM"/>
    </source>
</evidence>
<dbReference type="InterPro" id="IPR043128">
    <property type="entry name" value="Rev_trsase/Diguanyl_cyclase"/>
</dbReference>
<dbReference type="AlphaFoldDB" id="A0AAV2LZF7"/>
<dbReference type="Proteomes" id="UP001497482">
    <property type="component" value="Chromosome 5"/>
</dbReference>
<reference evidence="2 3" key="1">
    <citation type="submission" date="2024-04" db="EMBL/GenBank/DDBJ databases">
        <authorList>
            <person name="Waldvogel A.-M."/>
            <person name="Schoenle A."/>
        </authorList>
    </citation>
    <scope>NUCLEOTIDE SEQUENCE [LARGE SCALE GENOMIC DNA]</scope>
</reference>
<organism evidence="2 3">
    <name type="scientific">Knipowitschia caucasica</name>
    <name type="common">Caucasian dwarf goby</name>
    <name type="synonym">Pomatoschistus caucasicus</name>
    <dbReference type="NCBI Taxonomy" id="637954"/>
    <lineage>
        <taxon>Eukaryota</taxon>
        <taxon>Metazoa</taxon>
        <taxon>Chordata</taxon>
        <taxon>Craniata</taxon>
        <taxon>Vertebrata</taxon>
        <taxon>Euteleostomi</taxon>
        <taxon>Actinopterygii</taxon>
        <taxon>Neopterygii</taxon>
        <taxon>Teleostei</taxon>
        <taxon>Neoteleostei</taxon>
        <taxon>Acanthomorphata</taxon>
        <taxon>Gobiaria</taxon>
        <taxon>Gobiiformes</taxon>
        <taxon>Gobioidei</taxon>
        <taxon>Gobiidae</taxon>
        <taxon>Gobiinae</taxon>
        <taxon>Knipowitschia</taxon>
    </lineage>
</organism>
<evidence type="ECO:0000313" key="2">
    <source>
        <dbReference type="EMBL" id="CAL1606425.1"/>
    </source>
</evidence>
<keyword evidence="3" id="KW-1185">Reference proteome</keyword>
<sequence>MAGLHLKEVLVFIDDIIVFSATLEEHETRLMHIGRSVAKLHASNPELEERGLTGAEAATTPSVGKLLQTTSNSSCSSETRNTATHHTTFHIGAKSESANP</sequence>
<evidence type="ECO:0000256" key="1">
    <source>
        <dbReference type="SAM" id="MobiDB-lite"/>
    </source>
</evidence>
<proteinExistence type="predicted"/>
<gene>
    <name evidence="2" type="ORF">KC01_LOCUS33606</name>
</gene>
<feature type="compositionally biased region" description="Polar residues" evidence="1">
    <location>
        <begin position="67"/>
        <end position="86"/>
    </location>
</feature>
<accession>A0AAV2LZF7</accession>
<evidence type="ECO:0000313" key="3">
    <source>
        <dbReference type="Proteomes" id="UP001497482"/>
    </source>
</evidence>
<dbReference type="Gene3D" id="3.30.70.270">
    <property type="match status" value="1"/>
</dbReference>
<name>A0AAV2LZF7_KNICA</name>
<feature type="region of interest" description="Disordered" evidence="1">
    <location>
        <begin position="67"/>
        <end position="100"/>
    </location>
</feature>
<dbReference type="EMBL" id="OZ035827">
    <property type="protein sequence ID" value="CAL1606425.1"/>
    <property type="molecule type" value="Genomic_DNA"/>
</dbReference>
<protein>
    <recommendedName>
        <fullName evidence="4">Reverse transcriptase domain-containing protein</fullName>
    </recommendedName>
</protein>